<evidence type="ECO:0000313" key="1">
    <source>
        <dbReference type="Proteomes" id="UP000887565"/>
    </source>
</evidence>
<dbReference type="Proteomes" id="UP000887565">
    <property type="component" value="Unplaced"/>
</dbReference>
<dbReference type="WBParaSite" id="nRc.2.0.1.t12980-RA">
    <property type="protein sequence ID" value="nRc.2.0.1.t12980-RA"/>
    <property type="gene ID" value="nRc.2.0.1.g12980"/>
</dbReference>
<proteinExistence type="predicted"/>
<reference evidence="2" key="1">
    <citation type="submission" date="2022-11" db="UniProtKB">
        <authorList>
            <consortium name="WormBaseParasite"/>
        </authorList>
    </citation>
    <scope>IDENTIFICATION</scope>
</reference>
<evidence type="ECO:0000313" key="2">
    <source>
        <dbReference type="WBParaSite" id="nRc.2.0.1.t12980-RA"/>
    </source>
</evidence>
<sequence length="93" mass="10840">MRIYTTKYEINDIQKKLKTFTLGESKEKMCRITTSCVSYVYCVSCVKIGFKAHNRQVPACKKSLLQPAEYFQICFEKPIKISLAHVQTSKNFY</sequence>
<keyword evidence="1" id="KW-1185">Reference proteome</keyword>
<dbReference type="AlphaFoldDB" id="A0A915IFR2"/>
<organism evidence="1 2">
    <name type="scientific">Romanomermis culicivorax</name>
    <name type="common">Nematode worm</name>
    <dbReference type="NCBI Taxonomy" id="13658"/>
    <lineage>
        <taxon>Eukaryota</taxon>
        <taxon>Metazoa</taxon>
        <taxon>Ecdysozoa</taxon>
        <taxon>Nematoda</taxon>
        <taxon>Enoplea</taxon>
        <taxon>Dorylaimia</taxon>
        <taxon>Mermithida</taxon>
        <taxon>Mermithoidea</taxon>
        <taxon>Mermithidae</taxon>
        <taxon>Romanomermis</taxon>
    </lineage>
</organism>
<protein>
    <submittedName>
        <fullName evidence="2">Uncharacterized protein</fullName>
    </submittedName>
</protein>
<accession>A0A915IFR2</accession>
<name>A0A915IFR2_ROMCU</name>